<accession>A0A251SAJ1</accession>
<dbReference type="EMBL" id="CM007904">
    <property type="protein sequence ID" value="OTF95678.1"/>
    <property type="molecule type" value="Genomic_DNA"/>
</dbReference>
<name>A0A251SAJ1_HELAN</name>
<dbReference type="Gramene" id="mRNA:HanXRQr2_Chr15g0704521">
    <property type="protein sequence ID" value="CDS:HanXRQr2_Chr15g0704521.1"/>
    <property type="gene ID" value="HanXRQr2_Chr15g0704521"/>
</dbReference>
<evidence type="ECO:0000313" key="1">
    <source>
        <dbReference type="EMBL" id="KAF5765504.1"/>
    </source>
</evidence>
<dbReference type="EMBL" id="MNCJ02000330">
    <property type="protein sequence ID" value="KAF5765504.1"/>
    <property type="molecule type" value="Genomic_DNA"/>
</dbReference>
<evidence type="ECO:0000313" key="3">
    <source>
        <dbReference type="Proteomes" id="UP000215914"/>
    </source>
</evidence>
<gene>
    <name evidence="2" type="ORF">HannXRQ_Chr15g0485741</name>
    <name evidence="1" type="ORF">HanXRQr2_Chr15g0704521</name>
</gene>
<reference evidence="1" key="3">
    <citation type="submission" date="2020-06" db="EMBL/GenBank/DDBJ databases">
        <title>Helianthus annuus Genome sequencing and assembly Release 2.</title>
        <authorList>
            <person name="Gouzy J."/>
            <person name="Langlade N."/>
            <person name="Munos S."/>
        </authorList>
    </citation>
    <scope>NUCLEOTIDE SEQUENCE</scope>
    <source>
        <tissue evidence="1">Leaves</tissue>
    </source>
</reference>
<organism evidence="2 3">
    <name type="scientific">Helianthus annuus</name>
    <name type="common">Common sunflower</name>
    <dbReference type="NCBI Taxonomy" id="4232"/>
    <lineage>
        <taxon>Eukaryota</taxon>
        <taxon>Viridiplantae</taxon>
        <taxon>Streptophyta</taxon>
        <taxon>Embryophyta</taxon>
        <taxon>Tracheophyta</taxon>
        <taxon>Spermatophyta</taxon>
        <taxon>Magnoliopsida</taxon>
        <taxon>eudicotyledons</taxon>
        <taxon>Gunneridae</taxon>
        <taxon>Pentapetalae</taxon>
        <taxon>asterids</taxon>
        <taxon>campanulids</taxon>
        <taxon>Asterales</taxon>
        <taxon>Asteraceae</taxon>
        <taxon>Asteroideae</taxon>
        <taxon>Heliantheae alliance</taxon>
        <taxon>Heliantheae</taxon>
        <taxon>Helianthus</taxon>
    </lineage>
</organism>
<reference evidence="2" key="2">
    <citation type="submission" date="2017-02" db="EMBL/GenBank/DDBJ databases">
        <title>Sunflower complete genome.</title>
        <authorList>
            <person name="Langlade N."/>
            <person name="Munos S."/>
        </authorList>
    </citation>
    <scope>NUCLEOTIDE SEQUENCE [LARGE SCALE GENOMIC DNA]</scope>
    <source>
        <tissue evidence="2">Leaves</tissue>
    </source>
</reference>
<dbReference type="InParanoid" id="A0A251SAJ1"/>
<protein>
    <submittedName>
        <fullName evidence="2">Uncharacterized protein</fullName>
    </submittedName>
</protein>
<dbReference type="AlphaFoldDB" id="A0A251SAJ1"/>
<keyword evidence="3" id="KW-1185">Reference proteome</keyword>
<sequence>MSHGQLSCPVPFRCGSGRDKFFAAMGRGEYHTPILFLGKWTAMRTKINNFNNIHNGFVNNYTRRSCSSDVDIMAVAHNEYRMYHGHPFMMIPS</sequence>
<reference evidence="1 3" key="1">
    <citation type="journal article" date="2017" name="Nature">
        <title>The sunflower genome provides insights into oil metabolism, flowering and Asterid evolution.</title>
        <authorList>
            <person name="Badouin H."/>
            <person name="Gouzy J."/>
            <person name="Grassa C.J."/>
            <person name="Murat F."/>
            <person name="Staton S.E."/>
            <person name="Cottret L."/>
            <person name="Lelandais-Briere C."/>
            <person name="Owens G.L."/>
            <person name="Carrere S."/>
            <person name="Mayjonade B."/>
            <person name="Legrand L."/>
            <person name="Gill N."/>
            <person name="Kane N.C."/>
            <person name="Bowers J.E."/>
            <person name="Hubner S."/>
            <person name="Bellec A."/>
            <person name="Berard A."/>
            <person name="Berges H."/>
            <person name="Blanchet N."/>
            <person name="Boniface M.C."/>
            <person name="Brunel D."/>
            <person name="Catrice O."/>
            <person name="Chaidir N."/>
            <person name="Claudel C."/>
            <person name="Donnadieu C."/>
            <person name="Faraut T."/>
            <person name="Fievet G."/>
            <person name="Helmstetter N."/>
            <person name="King M."/>
            <person name="Knapp S.J."/>
            <person name="Lai Z."/>
            <person name="Le Paslier M.C."/>
            <person name="Lippi Y."/>
            <person name="Lorenzon L."/>
            <person name="Mandel J.R."/>
            <person name="Marage G."/>
            <person name="Marchand G."/>
            <person name="Marquand E."/>
            <person name="Bret-Mestries E."/>
            <person name="Morien E."/>
            <person name="Nambeesan S."/>
            <person name="Nguyen T."/>
            <person name="Pegot-Espagnet P."/>
            <person name="Pouilly N."/>
            <person name="Raftis F."/>
            <person name="Sallet E."/>
            <person name="Schiex T."/>
            <person name="Thomas J."/>
            <person name="Vandecasteele C."/>
            <person name="Vares D."/>
            <person name="Vear F."/>
            <person name="Vautrin S."/>
            <person name="Crespi M."/>
            <person name="Mangin B."/>
            <person name="Burke J.M."/>
            <person name="Salse J."/>
            <person name="Munos S."/>
            <person name="Vincourt P."/>
            <person name="Rieseberg L.H."/>
            <person name="Langlade N.B."/>
        </authorList>
    </citation>
    <scope>NUCLEOTIDE SEQUENCE [LARGE SCALE GENOMIC DNA]</scope>
    <source>
        <strain evidence="3">cv. SF193</strain>
        <tissue evidence="1">Leaves</tissue>
    </source>
</reference>
<dbReference type="Proteomes" id="UP000215914">
    <property type="component" value="Chromosome 15"/>
</dbReference>
<evidence type="ECO:0000313" key="2">
    <source>
        <dbReference type="EMBL" id="OTF95678.1"/>
    </source>
</evidence>
<proteinExistence type="predicted"/>